<evidence type="ECO:0000256" key="1">
    <source>
        <dbReference type="ARBA" id="ARBA00022630"/>
    </source>
</evidence>
<comment type="caution">
    <text evidence="4">The sequence shown here is derived from an EMBL/GenBank/DDBJ whole genome shotgun (WGS) entry which is preliminary data.</text>
</comment>
<dbReference type="InterPro" id="IPR016164">
    <property type="entry name" value="FAD-linked_Oxase-like_C"/>
</dbReference>
<dbReference type="EMBL" id="LZTJ01000031">
    <property type="protein sequence ID" value="OBP72950.1"/>
    <property type="molecule type" value="Genomic_DNA"/>
</dbReference>
<dbReference type="InterPro" id="IPR016166">
    <property type="entry name" value="FAD-bd_PCMH"/>
</dbReference>
<dbReference type="GO" id="GO:0071949">
    <property type="term" value="F:FAD binding"/>
    <property type="evidence" value="ECO:0007669"/>
    <property type="project" value="InterPro"/>
</dbReference>
<accession>A0A1A5I1R1</accession>
<evidence type="ECO:0000313" key="5">
    <source>
        <dbReference type="Proteomes" id="UP000093748"/>
    </source>
</evidence>
<dbReference type="GO" id="GO:0022904">
    <property type="term" value="P:respiratory electron transport chain"/>
    <property type="evidence" value="ECO:0007669"/>
    <property type="project" value="TreeGrafter"/>
</dbReference>
<dbReference type="SUPFAM" id="SSF55103">
    <property type="entry name" value="FAD-linked oxidases, C-terminal domain"/>
    <property type="match status" value="1"/>
</dbReference>
<evidence type="ECO:0000259" key="3">
    <source>
        <dbReference type="PROSITE" id="PS51387"/>
    </source>
</evidence>
<dbReference type="InterPro" id="IPR004113">
    <property type="entry name" value="FAD-bd_oxidored_4_C"/>
</dbReference>
<dbReference type="InterPro" id="IPR016169">
    <property type="entry name" value="FAD-bd_PCMH_sub2"/>
</dbReference>
<dbReference type="PROSITE" id="PS51387">
    <property type="entry name" value="FAD_PCMH"/>
    <property type="match status" value="1"/>
</dbReference>
<organism evidence="4 5">
    <name type="scientific">Rhizobium loti</name>
    <name type="common">Mesorhizobium loti</name>
    <dbReference type="NCBI Taxonomy" id="381"/>
    <lineage>
        <taxon>Bacteria</taxon>
        <taxon>Pseudomonadati</taxon>
        <taxon>Pseudomonadota</taxon>
        <taxon>Alphaproteobacteria</taxon>
        <taxon>Hyphomicrobiales</taxon>
        <taxon>Phyllobacteriaceae</taxon>
        <taxon>Mesorhizobium</taxon>
    </lineage>
</organism>
<name>A0A1A5I1R1_RHILI</name>
<sequence>MTIHGISPDVLAALEHVLEQSGVAADTADMAKYLVDWSGDHHGGALAVLKPASVAEVQAAVRLCGTLGLAMIPQGGNTGLVAGAIDIGTAGGAVVISLERLNRIRSVDADNFILQADAGCILQHIKDAADERDCLFPLALGAQGSCQIGGNAASNAGGVNVLRYGMARDLIVGLEAVLPDGALWNGFSGLRKDNRGYDLKQLFIGAEGTLGIITGVEMKLFPKPGRVETAYLGLPSFEAAISLFRRARRQCCDLISAFEIIGAECMELARLADPNIVTPVTGPVHVLIELSSSAAIDLRALLMNFLADTMEEEIVTDAVLAESGAQARAFWGIREGLVEGQAKRGYHVRTDLSVRISDIPTLIAQARQFIELQHPGWISQAYGHAGDGNIHFNVLPPLDLAEPDARARGATITTGLYDITNALGGSISAEHGIGRTRQRVYWAGMSAVQRRLVSTLKDALDPGGLMNPGCLFPATETSS</sequence>
<dbReference type="Gene3D" id="3.30.465.10">
    <property type="match status" value="1"/>
</dbReference>
<feature type="domain" description="FAD-binding PCMH-type" evidence="3">
    <location>
        <begin position="41"/>
        <end position="223"/>
    </location>
</feature>
<keyword evidence="1" id="KW-0285">Flavoprotein</keyword>
<gene>
    <name evidence="4" type="ORF">BAE39_20750</name>
</gene>
<dbReference type="InterPro" id="IPR016167">
    <property type="entry name" value="FAD-bd_PCMH_sub1"/>
</dbReference>
<dbReference type="InterPro" id="IPR051264">
    <property type="entry name" value="FAD-oxidored/transferase_4"/>
</dbReference>
<dbReference type="Pfam" id="PF02913">
    <property type="entry name" value="FAD-oxidase_C"/>
    <property type="match status" value="1"/>
</dbReference>
<dbReference type="Gene3D" id="3.30.70.2740">
    <property type="match status" value="1"/>
</dbReference>
<dbReference type="SUPFAM" id="SSF56176">
    <property type="entry name" value="FAD-binding/transporter-associated domain-like"/>
    <property type="match status" value="1"/>
</dbReference>
<dbReference type="PANTHER" id="PTHR43716">
    <property type="entry name" value="D-2-HYDROXYGLUTARATE DEHYDROGENASE, MITOCHONDRIAL"/>
    <property type="match status" value="1"/>
</dbReference>
<dbReference type="RefSeq" id="WP_032930004.1">
    <property type="nucleotide sequence ID" value="NZ_LZTH01000016.1"/>
</dbReference>
<dbReference type="Proteomes" id="UP000093748">
    <property type="component" value="Unassembled WGS sequence"/>
</dbReference>
<dbReference type="AlphaFoldDB" id="A0A1A5I1R1"/>
<proteinExistence type="predicted"/>
<keyword evidence="2" id="KW-0274">FAD</keyword>
<dbReference type="Gene3D" id="3.30.43.10">
    <property type="entry name" value="Uridine Diphospho-n-acetylenolpyruvylglucosamine Reductase, domain 2"/>
    <property type="match status" value="1"/>
</dbReference>
<dbReference type="GeneID" id="66684444"/>
<dbReference type="PANTHER" id="PTHR43716:SF2">
    <property type="entry name" value="BLL6224 PROTEIN"/>
    <property type="match status" value="1"/>
</dbReference>
<evidence type="ECO:0000313" key="4">
    <source>
        <dbReference type="EMBL" id="OBP72950.1"/>
    </source>
</evidence>
<evidence type="ECO:0000256" key="2">
    <source>
        <dbReference type="ARBA" id="ARBA00022827"/>
    </source>
</evidence>
<dbReference type="Gene3D" id="3.30.70.2190">
    <property type="match status" value="1"/>
</dbReference>
<dbReference type="InterPro" id="IPR036318">
    <property type="entry name" value="FAD-bd_PCMH-like_sf"/>
</dbReference>
<dbReference type="GO" id="GO:0003824">
    <property type="term" value="F:catalytic activity"/>
    <property type="evidence" value="ECO:0007669"/>
    <property type="project" value="InterPro"/>
</dbReference>
<dbReference type="Pfam" id="PF01565">
    <property type="entry name" value="FAD_binding_4"/>
    <property type="match status" value="1"/>
</dbReference>
<dbReference type="InterPro" id="IPR006094">
    <property type="entry name" value="Oxid_FAD_bind_N"/>
</dbReference>
<protein>
    <submittedName>
        <fullName evidence="4">FAD-binding protein</fullName>
    </submittedName>
</protein>
<dbReference type="OrthoDB" id="9809290at2"/>
<reference evidence="5" key="1">
    <citation type="submission" date="2016-06" db="EMBL/GenBank/DDBJ databases">
        <title>NZP2037 Pacbio-Illumina hybrid assembly.</title>
        <authorList>
            <person name="Ramsay J.P."/>
        </authorList>
    </citation>
    <scope>NUCLEOTIDE SEQUENCE [LARGE SCALE GENOMIC DNA]</scope>
    <source>
        <strain evidence="5">R7ANS::ICEMlSym2042</strain>
    </source>
</reference>